<evidence type="ECO:0000259" key="1">
    <source>
        <dbReference type="PROSITE" id="PS51186"/>
    </source>
</evidence>
<dbReference type="Pfam" id="PF00583">
    <property type="entry name" value="Acetyltransf_1"/>
    <property type="match status" value="1"/>
</dbReference>
<dbReference type="Gene3D" id="3.40.50.300">
    <property type="entry name" value="P-loop containing nucleotide triphosphate hydrolases"/>
    <property type="match status" value="1"/>
</dbReference>
<dbReference type="InterPro" id="IPR016181">
    <property type="entry name" value="Acyl_CoA_acyltransferase"/>
</dbReference>
<dbReference type="AlphaFoldDB" id="A0A127VA91"/>
<dbReference type="InterPro" id="IPR027417">
    <property type="entry name" value="P-loop_NTPase"/>
</dbReference>
<sequence>MKIMIFGASGSGTTTLAQRLSIERGFSHLDTDDYYWLKSEIPFELKREPKERDELFSNDFKQYENIVVSGSILNWNAQFYNYFDLVVFLWIPPAIRITRLIKREEERYGDLLITDEYRKKKYTEFITWASGYDQPGFPSRSFELHTQWLNKLQTPTLRLESDITIEERLRLVNEKIEHLSIHQELAFTEKNEINRTLYDLLLSADPSIEVINSYTHNNQIFVALYRTKIVGAFVLLPLNKNTIEIKNIAVKTQYQGIGLGKRLLEKAAVASIAKGFKTLRIATGNSSIGQLALYQKGGFELVGMNHNFFIDHYPDPIIENGIRCKHLLILEKSI</sequence>
<keyword evidence="2" id="KW-0418">Kinase</keyword>
<reference evidence="2 3" key="1">
    <citation type="submission" date="2016-03" db="EMBL/GenBank/DDBJ databases">
        <title>Complete genome sequence of Pedobacter cryoconitis PAMC 27485.</title>
        <authorList>
            <person name="Lee J."/>
            <person name="Kim O.-S."/>
        </authorList>
    </citation>
    <scope>NUCLEOTIDE SEQUENCE [LARGE SCALE GENOMIC DNA]</scope>
    <source>
        <strain evidence="2 3">PAMC 27485</strain>
    </source>
</reference>
<gene>
    <name evidence="2" type="ORF">AY601_1285</name>
</gene>
<dbReference type="OrthoDB" id="9813917at2"/>
<dbReference type="Proteomes" id="UP000071561">
    <property type="component" value="Chromosome"/>
</dbReference>
<name>A0A127VA91_9SPHI</name>
<dbReference type="PANTHER" id="PTHR37816:SF2">
    <property type="entry name" value="DNA TOPOLOGY MODULATION PROTEIN FLAR-RELATED PROTEIN"/>
    <property type="match status" value="1"/>
</dbReference>
<keyword evidence="2" id="KW-0808">Transferase</keyword>
<dbReference type="RefSeq" id="WP_068398075.1">
    <property type="nucleotide sequence ID" value="NZ_CP014504.1"/>
</dbReference>
<dbReference type="GO" id="GO:0016747">
    <property type="term" value="F:acyltransferase activity, transferring groups other than amino-acyl groups"/>
    <property type="evidence" value="ECO:0007669"/>
    <property type="project" value="InterPro"/>
</dbReference>
<dbReference type="InterPro" id="IPR000182">
    <property type="entry name" value="GNAT_dom"/>
</dbReference>
<proteinExistence type="predicted"/>
<dbReference type="GO" id="GO:0016301">
    <property type="term" value="F:kinase activity"/>
    <property type="evidence" value="ECO:0007669"/>
    <property type="project" value="UniProtKB-KW"/>
</dbReference>
<dbReference type="PROSITE" id="PS51186">
    <property type="entry name" value="GNAT"/>
    <property type="match status" value="1"/>
</dbReference>
<dbReference type="Gene3D" id="3.40.630.30">
    <property type="match status" value="1"/>
</dbReference>
<feature type="domain" description="N-acetyltransferase" evidence="1">
    <location>
        <begin position="167"/>
        <end position="329"/>
    </location>
</feature>
<dbReference type="SUPFAM" id="SSF52540">
    <property type="entry name" value="P-loop containing nucleoside triphosphate hydrolases"/>
    <property type="match status" value="1"/>
</dbReference>
<keyword evidence="3" id="KW-1185">Reference proteome</keyword>
<organism evidence="2 3">
    <name type="scientific">Pedobacter cryoconitis</name>
    <dbReference type="NCBI Taxonomy" id="188932"/>
    <lineage>
        <taxon>Bacteria</taxon>
        <taxon>Pseudomonadati</taxon>
        <taxon>Bacteroidota</taxon>
        <taxon>Sphingobacteriia</taxon>
        <taxon>Sphingobacteriales</taxon>
        <taxon>Sphingobacteriaceae</taxon>
        <taxon>Pedobacter</taxon>
    </lineage>
</organism>
<protein>
    <submittedName>
        <fullName evidence="2">Adenylate kinase</fullName>
    </submittedName>
</protein>
<dbReference type="SUPFAM" id="SSF55729">
    <property type="entry name" value="Acyl-CoA N-acyltransferases (Nat)"/>
    <property type="match status" value="1"/>
</dbReference>
<evidence type="ECO:0000313" key="3">
    <source>
        <dbReference type="Proteomes" id="UP000071561"/>
    </source>
</evidence>
<dbReference type="PANTHER" id="PTHR37816">
    <property type="entry name" value="YALI0E33011P"/>
    <property type="match status" value="1"/>
</dbReference>
<dbReference type="CDD" id="cd04301">
    <property type="entry name" value="NAT_SF"/>
    <property type="match status" value="1"/>
</dbReference>
<accession>A0A127VA91</accession>
<dbReference type="KEGG" id="pcm:AY601_1285"/>
<evidence type="ECO:0000313" key="2">
    <source>
        <dbReference type="EMBL" id="AMP98205.1"/>
    </source>
</evidence>
<dbReference type="Pfam" id="PF13238">
    <property type="entry name" value="AAA_18"/>
    <property type="match status" value="1"/>
</dbReference>
<dbReference type="PATRIC" id="fig|188932.3.peg.1336"/>
<dbReference type="EMBL" id="CP014504">
    <property type="protein sequence ID" value="AMP98205.1"/>
    <property type="molecule type" value="Genomic_DNA"/>
</dbReference>
<dbReference type="NCBIfam" id="NF004861">
    <property type="entry name" value="PRK06217.1"/>
    <property type="match status" value="1"/>
</dbReference>
<dbReference type="InterPro" id="IPR052922">
    <property type="entry name" value="Cytidylate_Kinase-2"/>
</dbReference>